<protein>
    <submittedName>
        <fullName evidence="3">Uncharacterized protein</fullName>
    </submittedName>
</protein>
<sequence>MLSNEEICRRLPGHPGYEQLKTQRRRVAFAFASVCLGLCMAFILAAVMSPASLAVPLNREGTLTSGVACATGLIALSWGLTGIYIHIANTRFDAQCTRLLSGLQT</sequence>
<dbReference type="InterPro" id="IPR052959">
    <property type="entry name" value="Inner_membrane_assoc"/>
</dbReference>
<dbReference type="AlphaFoldDB" id="A0A0E3BRJ3"/>
<dbReference type="Proteomes" id="UP000029567">
    <property type="component" value="Unassembled WGS sequence"/>
</dbReference>
<comment type="caution">
    <text evidence="3">The sequence shown here is derived from an EMBL/GenBank/DDBJ whole genome shotgun (WGS) entry which is preliminary data.</text>
</comment>
<dbReference type="Proteomes" id="UP000029549">
    <property type="component" value="Unassembled WGS sequence"/>
</dbReference>
<dbReference type="GO" id="GO:0005886">
    <property type="term" value="C:plasma membrane"/>
    <property type="evidence" value="ECO:0007669"/>
    <property type="project" value="TreeGrafter"/>
</dbReference>
<dbReference type="PANTHER" id="PTHR38598">
    <property type="entry name" value="INNER MEMBRANE PROTEIN YJCH"/>
    <property type="match status" value="1"/>
</dbReference>
<keyword evidence="1" id="KW-0472">Membrane</keyword>
<proteinExistence type="predicted"/>
<evidence type="ECO:0000313" key="3">
    <source>
        <dbReference type="EMBL" id="KGH08847.1"/>
    </source>
</evidence>
<dbReference type="RefSeq" id="WP_034355977.1">
    <property type="nucleotide sequence ID" value="NZ_AWOS01000036.1"/>
</dbReference>
<accession>A0A0K6HS22</accession>
<dbReference type="EMBL" id="AWTN01000159">
    <property type="protein sequence ID" value="KGG82288.1"/>
    <property type="molecule type" value="Genomic_DNA"/>
</dbReference>
<feature type="transmembrane region" description="Helical" evidence="1">
    <location>
        <begin position="63"/>
        <end position="85"/>
    </location>
</feature>
<evidence type="ECO:0000313" key="4">
    <source>
        <dbReference type="Proteomes" id="UP000029549"/>
    </source>
</evidence>
<keyword evidence="1" id="KW-1133">Transmembrane helix</keyword>
<reference evidence="4 5" key="1">
    <citation type="submission" date="2013-09" db="EMBL/GenBank/DDBJ databases">
        <title>High correlation between genotypes and phenotypes of environmental bacteria Comamonas testosteroni strains.</title>
        <authorList>
            <person name="Liu L."/>
            <person name="Zhu W."/>
            <person name="Xia X."/>
            <person name="Xu B."/>
            <person name="Luo M."/>
            <person name="Wang G."/>
        </authorList>
    </citation>
    <scope>NUCLEOTIDE SEQUENCE [LARGE SCALE GENOMIC DNA]</scope>
    <source>
        <strain evidence="3 4">DF2</strain>
        <strain evidence="2 5">JL14</strain>
    </source>
</reference>
<feature type="transmembrane region" description="Helical" evidence="1">
    <location>
        <begin position="27"/>
        <end position="51"/>
    </location>
</feature>
<gene>
    <name evidence="2" type="ORF">P245_27585</name>
    <name evidence="3" type="ORF">P608_18070</name>
</gene>
<dbReference type="InterPro" id="IPR007436">
    <property type="entry name" value="DUF485"/>
</dbReference>
<accession>A0A0E3BRJ3</accession>
<organism evidence="3 4">
    <name type="scientific">Comamonas thiooxydans</name>
    <dbReference type="NCBI Taxonomy" id="363952"/>
    <lineage>
        <taxon>Bacteria</taxon>
        <taxon>Pseudomonadati</taxon>
        <taxon>Pseudomonadota</taxon>
        <taxon>Betaproteobacteria</taxon>
        <taxon>Burkholderiales</taxon>
        <taxon>Comamonadaceae</taxon>
        <taxon>Comamonas</taxon>
    </lineage>
</organism>
<evidence type="ECO:0000256" key="1">
    <source>
        <dbReference type="SAM" id="Phobius"/>
    </source>
</evidence>
<evidence type="ECO:0000313" key="2">
    <source>
        <dbReference type="EMBL" id="KGG82288.1"/>
    </source>
</evidence>
<dbReference type="PANTHER" id="PTHR38598:SF1">
    <property type="entry name" value="INNER MEMBRANE PROTEIN YJCH"/>
    <property type="match status" value="1"/>
</dbReference>
<dbReference type="EMBL" id="AWTP01000122">
    <property type="protein sequence ID" value="KGH08847.1"/>
    <property type="molecule type" value="Genomic_DNA"/>
</dbReference>
<evidence type="ECO:0000313" key="5">
    <source>
        <dbReference type="Proteomes" id="UP000029567"/>
    </source>
</evidence>
<dbReference type="OrthoDB" id="5297034at2"/>
<keyword evidence="4" id="KW-1185">Reference proteome</keyword>
<keyword evidence="1" id="KW-0812">Transmembrane</keyword>
<name>A0A0E3BRJ3_9BURK</name>
<dbReference type="Pfam" id="PF04341">
    <property type="entry name" value="DUF485"/>
    <property type="match status" value="1"/>
</dbReference>